<keyword evidence="2" id="KW-0012">Acyltransferase</keyword>
<dbReference type="Pfam" id="PF13420">
    <property type="entry name" value="Acetyltransf_4"/>
    <property type="match status" value="1"/>
</dbReference>
<dbReference type="SUPFAM" id="SSF55729">
    <property type="entry name" value="Acyl-CoA N-acyltransferases (Nat)"/>
    <property type="match status" value="1"/>
</dbReference>
<comment type="catalytic activity">
    <reaction evidence="3">
        <text>L-methionine sulfoximine + acetyl-CoA = N-acetyl-L-methionine sulfoximine + CoA + H(+)</text>
        <dbReference type="Rhea" id="RHEA:47660"/>
        <dbReference type="ChEBI" id="CHEBI:15378"/>
        <dbReference type="ChEBI" id="CHEBI:57287"/>
        <dbReference type="ChEBI" id="CHEBI:57288"/>
        <dbReference type="ChEBI" id="CHEBI:87826"/>
        <dbReference type="ChEBI" id="CHEBI:87827"/>
    </reaction>
</comment>
<dbReference type="PROSITE" id="PS51186">
    <property type="entry name" value="GNAT"/>
    <property type="match status" value="1"/>
</dbReference>
<keyword evidence="1 6" id="KW-0808">Transferase</keyword>
<proteinExistence type="predicted"/>
<protein>
    <submittedName>
        <fullName evidence="6">N-acetyltransferase</fullName>
    </submittedName>
</protein>
<name>A0A2K0A5M5_STAHA</name>
<reference evidence="6 7" key="1">
    <citation type="submission" date="2017-12" db="EMBL/GenBank/DDBJ databases">
        <title>FDA dAtabase for Regulatory Grade micrObial Sequences (FDA-ARGOS): Supporting development and validation of Infectious Disease Dx tests.</title>
        <authorList>
            <person name="Hoffmann M."/>
            <person name="Allard M."/>
            <person name="Evans P."/>
            <person name="Brown E."/>
            <person name="Tallon L."/>
            <person name="Sadzewicz L."/>
            <person name="Sengamalay N."/>
            <person name="Ott S."/>
            <person name="Godinez A."/>
            <person name="Nagaraj S."/>
            <person name="Vavikolanu K."/>
            <person name="Aluvathingal J."/>
            <person name="Nadendla S."/>
            <person name="Sichtig H."/>
        </authorList>
    </citation>
    <scope>NUCLEOTIDE SEQUENCE [LARGE SCALE GENOMIC DNA]</scope>
    <source>
        <strain evidence="6 7">FDAARGOS_148</strain>
    </source>
</reference>
<dbReference type="EMBL" id="LORN02000015">
    <property type="protein sequence ID" value="PNN20320.1"/>
    <property type="molecule type" value="Genomic_DNA"/>
</dbReference>
<dbReference type="AlphaFoldDB" id="A0A2K0A5M5"/>
<comment type="catalytic activity">
    <reaction evidence="4">
        <text>L-methionine sulfone + acetyl-CoA = N-acetyl-L-methionine sulfone + CoA + H(+)</text>
        <dbReference type="Rhea" id="RHEA:47656"/>
        <dbReference type="ChEBI" id="CHEBI:15378"/>
        <dbReference type="ChEBI" id="CHEBI:57287"/>
        <dbReference type="ChEBI" id="CHEBI:57288"/>
        <dbReference type="ChEBI" id="CHEBI:87824"/>
        <dbReference type="ChEBI" id="CHEBI:87825"/>
    </reaction>
</comment>
<accession>A0A2K0A5M5</accession>
<dbReference type="Proteomes" id="UP000053523">
    <property type="component" value="Unassembled WGS sequence"/>
</dbReference>
<dbReference type="FunFam" id="3.40.630.30:FF:000026">
    <property type="entry name" value="Phosphinothricin acetyltransferase"/>
    <property type="match status" value="1"/>
</dbReference>
<dbReference type="GO" id="GO:0016747">
    <property type="term" value="F:acyltransferase activity, transferring groups other than amino-acyl groups"/>
    <property type="evidence" value="ECO:0007669"/>
    <property type="project" value="InterPro"/>
</dbReference>
<evidence type="ECO:0000313" key="7">
    <source>
        <dbReference type="Proteomes" id="UP000053523"/>
    </source>
</evidence>
<dbReference type="CDD" id="cd04301">
    <property type="entry name" value="NAT_SF"/>
    <property type="match status" value="1"/>
</dbReference>
<organism evidence="6 7">
    <name type="scientific">Staphylococcus haemolyticus</name>
    <dbReference type="NCBI Taxonomy" id="1283"/>
    <lineage>
        <taxon>Bacteria</taxon>
        <taxon>Bacillati</taxon>
        <taxon>Bacillota</taxon>
        <taxon>Bacilli</taxon>
        <taxon>Bacillales</taxon>
        <taxon>Staphylococcaceae</taxon>
        <taxon>Staphylococcus</taxon>
    </lineage>
</organism>
<dbReference type="Gene3D" id="3.40.630.30">
    <property type="match status" value="1"/>
</dbReference>
<dbReference type="InterPro" id="IPR016181">
    <property type="entry name" value="Acyl_CoA_acyltransferase"/>
</dbReference>
<evidence type="ECO:0000256" key="3">
    <source>
        <dbReference type="ARBA" id="ARBA00050603"/>
    </source>
</evidence>
<evidence type="ECO:0000256" key="1">
    <source>
        <dbReference type="ARBA" id="ARBA00022679"/>
    </source>
</evidence>
<comment type="caution">
    <text evidence="6">The sequence shown here is derived from an EMBL/GenBank/DDBJ whole genome shotgun (WGS) entry which is preliminary data.</text>
</comment>
<dbReference type="RefSeq" id="WP_037550336.1">
    <property type="nucleotide sequence ID" value="NZ_CAJCGD010000012.1"/>
</dbReference>
<dbReference type="PANTHER" id="PTHR43072:SF23">
    <property type="entry name" value="UPF0039 PROTEIN C11D3.02C"/>
    <property type="match status" value="1"/>
</dbReference>
<evidence type="ECO:0000256" key="4">
    <source>
        <dbReference type="ARBA" id="ARBA00051334"/>
    </source>
</evidence>
<evidence type="ECO:0000256" key="2">
    <source>
        <dbReference type="ARBA" id="ARBA00023315"/>
    </source>
</evidence>
<sequence>MIREAKIEDLPAILSIYNDAILHTTAVYTYDIQTLDERKAWFDMKNKANEPIFVFEQAGKAVGFATYGQFRNWPAYLYSIEHSIYVDKSNQGKGIASQLLQHLIEDARTRNYRTIVAGIDASNDSSIKLHEKFNFKHAGTIQNVGYKFDRWLDLAFYQYDLHDK</sequence>
<evidence type="ECO:0000313" key="6">
    <source>
        <dbReference type="EMBL" id="PNN20320.1"/>
    </source>
</evidence>
<dbReference type="PANTHER" id="PTHR43072">
    <property type="entry name" value="N-ACETYLTRANSFERASE"/>
    <property type="match status" value="1"/>
</dbReference>
<feature type="domain" description="N-acetyltransferase" evidence="5">
    <location>
        <begin position="1"/>
        <end position="164"/>
    </location>
</feature>
<evidence type="ECO:0000259" key="5">
    <source>
        <dbReference type="PROSITE" id="PS51186"/>
    </source>
</evidence>
<gene>
    <name evidence="6" type="ORF">AL503_005790</name>
</gene>
<dbReference type="InterPro" id="IPR000182">
    <property type="entry name" value="GNAT_dom"/>
</dbReference>